<accession>A0A0H4W244</accession>
<evidence type="ECO:0008006" key="4">
    <source>
        <dbReference type="Google" id="ProtNLM"/>
    </source>
</evidence>
<keyword evidence="1" id="KW-0732">Signal</keyword>
<name>A0A0H4W244_9BACT</name>
<evidence type="ECO:0000313" key="2">
    <source>
        <dbReference type="EMBL" id="AKQ44516.1"/>
    </source>
</evidence>
<evidence type="ECO:0000256" key="1">
    <source>
        <dbReference type="SAM" id="SignalP"/>
    </source>
</evidence>
<evidence type="ECO:0000313" key="3">
    <source>
        <dbReference type="Proteomes" id="UP000036458"/>
    </source>
</evidence>
<dbReference type="EMBL" id="CP010777">
    <property type="protein sequence ID" value="AKQ44516.1"/>
    <property type="molecule type" value="Genomic_DNA"/>
</dbReference>
<dbReference type="PROSITE" id="PS51257">
    <property type="entry name" value="PROKAR_LIPOPROTEIN"/>
    <property type="match status" value="1"/>
</dbReference>
<feature type="chain" id="PRO_5005212455" description="Lipocalin-like domain-containing protein" evidence="1">
    <location>
        <begin position="20"/>
        <end position="149"/>
    </location>
</feature>
<proteinExistence type="predicted"/>
<dbReference type="RefSeq" id="WP_048919270.1">
    <property type="nucleotide sequence ID" value="NZ_CP010777.1"/>
</dbReference>
<dbReference type="KEGG" id="ruf:TH63_00935"/>
<sequence length="149" mass="16319">MKKLLLSMLVLAALGTACQSGKDNKKEGAAADEKAEVALCEFTSTDSATAVSRLTGKWELKGVQTNYMGAREDEFLTGAQITEASTIIFFENGEFEQYVNGKLQGERQPYKIVGQSLTPVGYQFWFCDEKTLVLNNVVADGATDVYVKQ</sequence>
<dbReference type="OrthoDB" id="893835at2"/>
<dbReference type="AlphaFoldDB" id="A0A0H4W244"/>
<dbReference type="Proteomes" id="UP000036458">
    <property type="component" value="Chromosome"/>
</dbReference>
<protein>
    <recommendedName>
        <fullName evidence="4">Lipocalin-like domain-containing protein</fullName>
    </recommendedName>
</protein>
<organism evidence="2 3">
    <name type="scientific">Rufibacter radiotolerans</name>
    <dbReference type="NCBI Taxonomy" id="1379910"/>
    <lineage>
        <taxon>Bacteria</taxon>
        <taxon>Pseudomonadati</taxon>
        <taxon>Bacteroidota</taxon>
        <taxon>Cytophagia</taxon>
        <taxon>Cytophagales</taxon>
        <taxon>Hymenobacteraceae</taxon>
        <taxon>Rufibacter</taxon>
    </lineage>
</organism>
<gene>
    <name evidence="2" type="ORF">TH63_00935</name>
</gene>
<reference evidence="2 3" key="1">
    <citation type="submission" date="2015-01" db="EMBL/GenBank/DDBJ databases">
        <title>Rufibacter sp./DG31D/ whole genome sequencing.</title>
        <authorList>
            <person name="Kim M.K."/>
            <person name="Srinivasan S."/>
            <person name="Lee J.-J."/>
        </authorList>
    </citation>
    <scope>NUCLEOTIDE SEQUENCE [LARGE SCALE GENOMIC DNA]</scope>
    <source>
        <strain evidence="2 3">DG31D</strain>
    </source>
</reference>
<feature type="signal peptide" evidence="1">
    <location>
        <begin position="1"/>
        <end position="19"/>
    </location>
</feature>
<keyword evidence="3" id="KW-1185">Reference proteome</keyword>
<dbReference type="PATRIC" id="fig|1379910.4.peg.196"/>